<dbReference type="InParanoid" id="U5DND7"/>
<keyword evidence="8" id="KW-0223">Dioxygenase</keyword>
<protein>
    <submittedName>
        <fullName evidence="8">Phenylpropionate dioxygenase</fullName>
    </submittedName>
</protein>
<dbReference type="RefSeq" id="WP_022603718.1">
    <property type="nucleotide sequence ID" value="NZ_ASSJ01000001.1"/>
</dbReference>
<dbReference type="AlphaFoldDB" id="U5DND7"/>
<evidence type="ECO:0000259" key="7">
    <source>
        <dbReference type="PROSITE" id="PS51296"/>
    </source>
</evidence>
<dbReference type="STRING" id="582515.KR51_00000680"/>
<evidence type="ECO:0000313" key="9">
    <source>
        <dbReference type="Proteomes" id="UP000016960"/>
    </source>
</evidence>
<dbReference type="SUPFAM" id="SSF50022">
    <property type="entry name" value="ISP domain"/>
    <property type="match status" value="1"/>
</dbReference>
<dbReference type="PANTHER" id="PTHR21266:SF57">
    <property type="entry name" value="3-CHLOROBENZOATE-3,4-DIOXYGENASE"/>
    <property type="match status" value="1"/>
</dbReference>
<dbReference type="InterPro" id="IPR036922">
    <property type="entry name" value="Rieske_2Fe-2S_sf"/>
</dbReference>
<gene>
    <name evidence="8" type="ORF">KR51_00000680</name>
</gene>
<dbReference type="InterPro" id="IPR050584">
    <property type="entry name" value="Cholesterol_7-desaturase"/>
</dbReference>
<dbReference type="SUPFAM" id="SSF55961">
    <property type="entry name" value="Bet v1-like"/>
    <property type="match status" value="1"/>
</dbReference>
<dbReference type="Gene3D" id="3.90.380.10">
    <property type="entry name" value="Naphthalene 1,2-dioxygenase Alpha Subunit, Chain A, domain 1"/>
    <property type="match status" value="1"/>
</dbReference>
<feature type="region of interest" description="Disordered" evidence="6">
    <location>
        <begin position="355"/>
        <end position="380"/>
    </location>
</feature>
<dbReference type="InterPro" id="IPR017941">
    <property type="entry name" value="Rieske_2Fe-2S"/>
</dbReference>
<dbReference type="GO" id="GO:0051537">
    <property type="term" value="F:2 iron, 2 sulfur cluster binding"/>
    <property type="evidence" value="ECO:0007669"/>
    <property type="project" value="UniProtKB-KW"/>
</dbReference>
<keyword evidence="4" id="KW-0408">Iron</keyword>
<dbReference type="InterPro" id="IPR044043">
    <property type="entry name" value="VanA_C_cat"/>
</dbReference>
<name>U5DND7_9CHRO</name>
<evidence type="ECO:0000256" key="2">
    <source>
        <dbReference type="ARBA" id="ARBA00022723"/>
    </source>
</evidence>
<evidence type="ECO:0000313" key="8">
    <source>
        <dbReference type="EMBL" id="ERN43176.1"/>
    </source>
</evidence>
<dbReference type="GO" id="GO:0046872">
    <property type="term" value="F:metal ion binding"/>
    <property type="evidence" value="ECO:0007669"/>
    <property type="project" value="UniProtKB-KW"/>
</dbReference>
<dbReference type="OrthoDB" id="477744at2"/>
<dbReference type="eggNOG" id="COG4638">
    <property type="taxonomic scope" value="Bacteria"/>
</dbReference>
<organism evidence="8 9">
    <name type="scientific">Rubidibacter lacunae KORDI 51-2</name>
    <dbReference type="NCBI Taxonomy" id="582515"/>
    <lineage>
        <taxon>Bacteria</taxon>
        <taxon>Bacillati</taxon>
        <taxon>Cyanobacteriota</taxon>
        <taxon>Cyanophyceae</taxon>
        <taxon>Oscillatoriophycideae</taxon>
        <taxon>Chroococcales</taxon>
        <taxon>Aphanothecaceae</taxon>
        <taxon>Rubidibacter</taxon>
    </lineage>
</organism>
<keyword evidence="9" id="KW-1185">Reference proteome</keyword>
<dbReference type="GO" id="GO:0016705">
    <property type="term" value="F:oxidoreductase activity, acting on paired donors, with incorporation or reduction of molecular oxygen"/>
    <property type="evidence" value="ECO:0007669"/>
    <property type="project" value="UniProtKB-ARBA"/>
</dbReference>
<evidence type="ECO:0000256" key="1">
    <source>
        <dbReference type="ARBA" id="ARBA00022714"/>
    </source>
</evidence>
<dbReference type="EMBL" id="ASSJ01000001">
    <property type="protein sequence ID" value="ERN43176.1"/>
    <property type="molecule type" value="Genomic_DNA"/>
</dbReference>
<keyword evidence="2" id="KW-0479">Metal-binding</keyword>
<keyword evidence="1" id="KW-0001">2Fe-2S</keyword>
<comment type="caution">
    <text evidence="8">The sequence shown here is derived from an EMBL/GenBank/DDBJ whole genome shotgun (WGS) entry which is preliminary data.</text>
</comment>
<dbReference type="PROSITE" id="PS51296">
    <property type="entry name" value="RIESKE"/>
    <property type="match status" value="1"/>
</dbReference>
<dbReference type="Pfam" id="PF00355">
    <property type="entry name" value="Rieske"/>
    <property type="match status" value="1"/>
</dbReference>
<dbReference type="GO" id="GO:0051213">
    <property type="term" value="F:dioxygenase activity"/>
    <property type="evidence" value="ECO:0007669"/>
    <property type="project" value="UniProtKB-KW"/>
</dbReference>
<dbReference type="PATRIC" id="fig|582515.4.peg.82"/>
<dbReference type="CDD" id="cd03469">
    <property type="entry name" value="Rieske_RO_Alpha_N"/>
    <property type="match status" value="1"/>
</dbReference>
<dbReference type="GO" id="GO:0004497">
    <property type="term" value="F:monooxygenase activity"/>
    <property type="evidence" value="ECO:0007669"/>
    <property type="project" value="UniProtKB-ARBA"/>
</dbReference>
<keyword evidence="5" id="KW-0411">Iron-sulfur</keyword>
<keyword evidence="3" id="KW-0560">Oxidoreductase</keyword>
<evidence type="ECO:0000256" key="4">
    <source>
        <dbReference type="ARBA" id="ARBA00023004"/>
    </source>
</evidence>
<feature type="domain" description="Rieske" evidence="7">
    <location>
        <begin position="27"/>
        <end position="131"/>
    </location>
</feature>
<evidence type="ECO:0000256" key="6">
    <source>
        <dbReference type="SAM" id="MobiDB-lite"/>
    </source>
</evidence>
<evidence type="ECO:0000256" key="5">
    <source>
        <dbReference type="ARBA" id="ARBA00023014"/>
    </source>
</evidence>
<sequence>MELTTTLEGQRVENRVRAIGINPNHWYAVARSEDLKPGCTLPVTVWQQAIALFRDTTGTVRALEDACPHKGIALHKGDVCGTRLVCPYHGWEFEGDTGRCARIPYLPATQKLPPACARSFPVREQYGAVWLFPGDPELARDRALPVMTEFGNDEWLCVPLAAKFAAHFSMCNENTMDVFHGYLHRGLQGWFDPRLSSLHATDDTIRATYDVSYRGRLATWLGLSDRADRVTTLPVSIEYRYPHYETHLEGVSALYLFRLPVHPTESHSFAYFFFRVPLPRWLLRGLRSPLRVLLRRFILRRFLAQDIEMVENEQRTYLTNPQRRYVEINPAIIALQRLLVRQYCQYERDRHEDRGKVDAAGTCQDDTSLDSSPRRDRSTV</sequence>
<dbReference type="Pfam" id="PF19112">
    <property type="entry name" value="VanA_C"/>
    <property type="match status" value="1"/>
</dbReference>
<evidence type="ECO:0000256" key="3">
    <source>
        <dbReference type="ARBA" id="ARBA00023002"/>
    </source>
</evidence>
<dbReference type="PANTHER" id="PTHR21266">
    <property type="entry name" value="IRON-SULFUR DOMAIN CONTAINING PROTEIN"/>
    <property type="match status" value="1"/>
</dbReference>
<dbReference type="Gene3D" id="2.102.10.10">
    <property type="entry name" value="Rieske [2Fe-2S] iron-sulphur domain"/>
    <property type="match status" value="1"/>
</dbReference>
<proteinExistence type="predicted"/>
<reference evidence="8 9" key="1">
    <citation type="submission" date="2013-05" db="EMBL/GenBank/DDBJ databases">
        <title>Draft genome sequence of Rubidibacter lacunae KORDI 51-2.</title>
        <authorList>
            <person name="Choi D.H."/>
            <person name="Noh J.H."/>
            <person name="Kwon K.-K."/>
            <person name="Lee J.-H."/>
            <person name="Ryu J.-Y."/>
        </authorList>
    </citation>
    <scope>NUCLEOTIDE SEQUENCE [LARGE SCALE GENOMIC DNA]</scope>
    <source>
        <strain evidence="8 9">KORDI 51-2</strain>
    </source>
</reference>
<dbReference type="Proteomes" id="UP000016960">
    <property type="component" value="Unassembled WGS sequence"/>
</dbReference>
<accession>U5DND7</accession>